<feature type="region of interest" description="Disordered" evidence="2">
    <location>
        <begin position="1411"/>
        <end position="1442"/>
    </location>
</feature>
<feature type="region of interest" description="Disordered" evidence="2">
    <location>
        <begin position="3216"/>
        <end position="3272"/>
    </location>
</feature>
<evidence type="ECO:0000313" key="6">
    <source>
        <dbReference type="Proteomes" id="UP001159641"/>
    </source>
</evidence>
<feature type="region of interest" description="Disordered" evidence="2">
    <location>
        <begin position="1490"/>
        <end position="1515"/>
    </location>
</feature>
<dbReference type="InterPro" id="IPR053366">
    <property type="entry name" value="LRR_transmembrane"/>
</dbReference>
<evidence type="ECO:0000313" key="5">
    <source>
        <dbReference type="EMBL" id="KAJ8787305.1"/>
    </source>
</evidence>
<protein>
    <recommendedName>
        <fullName evidence="4">Coiled-coil domain-containing protein</fullName>
    </recommendedName>
</protein>
<keyword evidence="1" id="KW-0175">Coiled coil</keyword>
<feature type="compositionally biased region" description="Polar residues" evidence="2">
    <location>
        <begin position="3216"/>
        <end position="3236"/>
    </location>
</feature>
<evidence type="ECO:0000259" key="4">
    <source>
        <dbReference type="Pfam" id="PF15804"/>
    </source>
</evidence>
<feature type="domain" description="Coiled-coil" evidence="4">
    <location>
        <begin position="1320"/>
        <end position="1367"/>
    </location>
</feature>
<feature type="region of interest" description="Disordered" evidence="2">
    <location>
        <begin position="705"/>
        <end position="732"/>
    </location>
</feature>
<feature type="compositionally biased region" description="Basic and acidic residues" evidence="2">
    <location>
        <begin position="2453"/>
        <end position="2463"/>
    </location>
</feature>
<feature type="compositionally biased region" description="Low complexity" evidence="2">
    <location>
        <begin position="2649"/>
        <end position="2659"/>
    </location>
</feature>
<feature type="compositionally biased region" description="Basic and acidic residues" evidence="2">
    <location>
        <begin position="591"/>
        <end position="608"/>
    </location>
</feature>
<keyword evidence="3" id="KW-1133">Transmembrane helix</keyword>
<feature type="compositionally biased region" description="Basic and acidic residues" evidence="2">
    <location>
        <begin position="625"/>
        <end position="640"/>
    </location>
</feature>
<dbReference type="InterPro" id="IPR031624">
    <property type="entry name" value="CCDC168_N"/>
</dbReference>
<dbReference type="Pfam" id="PF15804">
    <property type="entry name" value="CCDC168_N"/>
    <property type="match status" value="5"/>
</dbReference>
<feature type="compositionally biased region" description="Polar residues" evidence="2">
    <location>
        <begin position="609"/>
        <end position="618"/>
    </location>
</feature>
<feature type="region of interest" description="Disordered" evidence="2">
    <location>
        <begin position="583"/>
        <end position="640"/>
    </location>
</feature>
<organism evidence="5 6">
    <name type="scientific">Eschrichtius robustus</name>
    <name type="common">California gray whale</name>
    <name type="synonym">Eschrichtius gibbosus</name>
    <dbReference type="NCBI Taxonomy" id="9764"/>
    <lineage>
        <taxon>Eukaryota</taxon>
        <taxon>Metazoa</taxon>
        <taxon>Chordata</taxon>
        <taxon>Craniata</taxon>
        <taxon>Vertebrata</taxon>
        <taxon>Euteleostomi</taxon>
        <taxon>Mammalia</taxon>
        <taxon>Eutheria</taxon>
        <taxon>Laurasiatheria</taxon>
        <taxon>Artiodactyla</taxon>
        <taxon>Whippomorpha</taxon>
        <taxon>Cetacea</taxon>
        <taxon>Mysticeti</taxon>
        <taxon>Eschrichtiidae</taxon>
        <taxon>Eschrichtius</taxon>
    </lineage>
</organism>
<feature type="compositionally biased region" description="Polar residues" evidence="2">
    <location>
        <begin position="3048"/>
        <end position="3063"/>
    </location>
</feature>
<feature type="domain" description="Coiled-coil" evidence="4">
    <location>
        <begin position="2839"/>
        <end position="2993"/>
    </location>
</feature>
<accession>A0AB34H978</accession>
<dbReference type="PANTHER" id="PTHR35542:SF2">
    <property type="entry name" value="LEUCINE-RICH REPEAT TRANSMEMBRANE PROTEIN CCDC168"/>
    <property type="match status" value="1"/>
</dbReference>
<evidence type="ECO:0000256" key="1">
    <source>
        <dbReference type="SAM" id="Coils"/>
    </source>
</evidence>
<feature type="compositionally biased region" description="Basic and acidic residues" evidence="2">
    <location>
        <begin position="1411"/>
        <end position="1421"/>
    </location>
</feature>
<feature type="domain" description="Coiled-coil" evidence="4">
    <location>
        <begin position="2507"/>
        <end position="2642"/>
    </location>
</feature>
<feature type="region of interest" description="Disordered" evidence="2">
    <location>
        <begin position="2605"/>
        <end position="2659"/>
    </location>
</feature>
<feature type="region of interest" description="Disordered" evidence="2">
    <location>
        <begin position="3635"/>
        <end position="3670"/>
    </location>
</feature>
<evidence type="ECO:0000256" key="2">
    <source>
        <dbReference type="SAM" id="MobiDB-lite"/>
    </source>
</evidence>
<feature type="region of interest" description="Disordered" evidence="2">
    <location>
        <begin position="2443"/>
        <end position="2472"/>
    </location>
</feature>
<gene>
    <name evidence="5" type="ORF">J1605_005891</name>
</gene>
<evidence type="ECO:0000256" key="3">
    <source>
        <dbReference type="SAM" id="Phobius"/>
    </source>
</evidence>
<feature type="region of interest" description="Disordered" evidence="2">
    <location>
        <begin position="2821"/>
        <end position="2852"/>
    </location>
</feature>
<name>A0AB34H978_ESCRO</name>
<feature type="compositionally biased region" description="Basic and acidic residues" evidence="2">
    <location>
        <begin position="3243"/>
        <end position="3259"/>
    </location>
</feature>
<feature type="compositionally biased region" description="Basic and acidic residues" evidence="2">
    <location>
        <begin position="2632"/>
        <end position="2643"/>
    </location>
</feature>
<feature type="coiled-coil region" evidence="1">
    <location>
        <begin position="2031"/>
        <end position="2058"/>
    </location>
</feature>
<sequence length="3962" mass="446483">MKTSVYFTYYIKMPKQFYFFKKVGGLENNAFLTLWDLLESWTSQNNWMAILFIIFLGIIFEIILIKICTAFQKKPALPSEKDNTDAHKKEDSCLKSMKFDNWSIPSSSEESEKTSDLHIAKHETPLEEAISAPLQKFDSSPKMESDRRMKTCEDLKSTENSHLLLTSGEKLPTSTSEMQRCFPKGNTHEKEDFLEIVLESSDVNLLISLGTKKHKSSEQSAGVEIQESPEGVIEKEKKPLIVNVTEDGDLSESEELECNTRSSIKNRQDERISDAFHDATHTALSEPPHMEMQSGLKTKTDTSRIGLSHSAVKQDELPDDKKTWSAEYIEKRCIFKKPQEHDREEEQQALQEADPQLTPGFTFSLQLKQKPKYVKFEIGQSCSETRTTQNEELEVQPHTLSTETIVGTGPCPTMDPFQVEKVKQSTDRPTGRETADPVHPLTVSQSLPVLTETTEHGVPLCGSPGKPLDDQITEEKEDLKRVLPEVALGSLHRRMLPLSSEKRQRIRKKLPETKNVRCLNRVITKVKTPPIHRRRRLRDDFKIMIKQILQDETVADMLLNVIDPHVSILPYIITHSRLNAENHSHTKTRDKRYQEQEISEVEREEKCSDTITKGSDSGDTPEAAKLQDEVSGEKEASPEAVLEDRWNLRLDAYPEKELKTKKEMQQPITFAEIMMESVYSAITDPFHAENMKKSLTTQTDLRCTAHSEMPPPASEKSLIGDPLTTRESDVPDYGSDTREMVYSFAETKAELPKDLPAIFPETFNCHMPVLSHSKVKKNRVRFSHLESRVKSNSVHMKALKPSISQICNITGHRKKLESDFKAKFEKINQANGLAYEFLNTLYSPVYSRLQGETNSFCHAQVKLQGLAHEGRPQYVDFFDKSSAFYDREGKVQDGEEEEQKTLLVTAPQHTQCLWINGYQGKETHLAEPDPALDRLTQEQDIQHRTCFTQIALQTGLQMGPREAKELQKINKPEDDITAPTGLEIPAPEAGNSSLDKLLNTTTECGLPSGGNLKRELDSYFVGKNSELPENLQVTFPRFSDSVDPFVSKSKRKKNILKLARKQKTVSRRYRTMREQKPSILHMLNGRQSKALQCNLKTKMKNPQQNKNIADAFLDIIHFKVPTLPNIKMSIGLNVETDMQTVTRLSHMQLVQGKSPNGRKICCSDSINMSSLSNSVKDGEEKAGEQDLPAPETSQGLIFNIYQKKNHDLVKSHEELKQPGSINIQVQPQTHFAQIILSSASCPTLDQFQLRKLESYARFSPPMSGEAKIDEHIFSARECGVPSDANHQKEQADGIEKKETVTLDFCLASLSISKSKRNFKQYSDLKTLMKPKCGILKAKKPSISNMFNIKGGASPNHRKELGYNLTTKIKEVDEGEKMADDRYSLTSIIPAVNRYSKREREKNMLLGEKRLSSKQVKREISPHEGNITPGDTKETNLQDEEEEEGEQEMLLKIIPQHSQHFVFCSGQRKELDLHKWGNKGRGKILFVTEQDVPRQTQLPDPTQAEEPKRSQQTLNGTVWSASSTLPFLKSKESLIGRVLIDTMKCDVPSNGRCTGDLYDRGKEEKTEFKEDLQATVLGSLDASTPDLFESKRQRKTLTCRALKSKMSPRCVIMKTRKAPISQIFNIPGNGCLKALPPKTLKSQIVDFLIQIKYSGVLEDLTAERKEGVAQELPAAIPEVLDLSTLALPVSKRKRNNSKLTDKRNKMSPKCVTLKAKKTPISKTFSVTKRGAPSRGRQLECNFKTMRKQGQSVAAVILNAFSSPMAVSLDMKVHNRSKVEMDMPWKMRFSHELQHQGQWPDGERASCPYSRGEKGRASNVRKEVKDLGGEAAPWNSQHLTIHAPNMKEPRFVKSDLKWKYSARKKIPESLTIAQELQQHTLFTQSVLHSVSCSILNSLPFEKLPKRTKPQSPKILSPVTGKSLSEPLIVKAPTDTLSERGPAKELASSIPEEKIGLPKDLRVRTLKSFGIYMPASPKIKRLRNAALTPKSRTGKAQMASILKTTNITRSGAPSHGKEQVYTLDDMAKEISQSHAALSINKEQEQEQRMDIEREKTVLNADLKSTDASTSIPPHIKMEQSPSTWGNYEESSEKRNALNKAKVTEEEEYEQQVLFGTPPQNTQPFEFLQTRQQEPCVSGTIQNSAYAYNPKYPKIIKHKANAKAAGVKNTMHTEQEKLKAKKPLVSLMCNTTGYGTQSNEKETRCNIKKQKPGFQQGKAEVELVLKTICDSGSIPPQIQALMEAEREKGKAQRLTHIPPEPKLEKALNRRQIAFSQSIAKSAKSRNIKTLKQYIREQEEKYQIASPDVLPQCKYRFVMSQPLKKEPDDVKFTVDLKREVYPDRHSQKRETNCTTFDISRIRLHTKHKFLITPGVKEGDGDMAQHPFPTLQWREVSKKTDISLSSKGQNMFLPELDASQQKTCKEQKLLKQGSISRTHLEHTLYPIMETPHLENTGKVSEEAQSKESSEYAETNEGQLSKDVKKLKEHMLQKEEKEREKYVDMNSRVDHNNMDLEAKESPILLTYNLSDLQWKTKGQEGKVQEDKWEPGDVTLTETCTSKSSPLHLDKNTSIREEGMPMLSRPSFPPVNFQKSSGSEEVVHAEPVASDTVISPPKEKHLPQNKEEDGVERGNLVSPKHHEKEMQKSKDGPGMVLTKSSTSSPSLPALKLDKEVQVNDEMLALKRSVLPRISYAGEMVHTDSTSGDTMKDVQNLTKSSTSSPSLPAVKLDKEVQVNNEMLALKRSVLLRISYAGEIVHTDSISADTMKVGQNLMKCSTSSPSLPALKIDKEIQVDNEMLALKRSVLPRISNAGQIVHTYSISGDTMKDAQNEEQPMPEKEEREREKTVDRRGAMHTKDITLKSKKSPSSYMLHRTELHLNIGGTEQKKQESQGKPPSTVVRNIYVSKPPTKLKLDKGTQVDEGRLGIKKPSLLPRMLSALSDAKKRPDTKGIGSDVIKRKQHMSEKEKKYDVKKVDMRLRTHHKEATISPIPHVLSIKEFVLNVIKEPGGKVHKGKDEPCMVLTRTFLSIPSAPLYLESGSKIDKDTPGIMGSSRPQQNLQESSDTQKTAIRESAAGESEIVKNAEHSVPEEAVQQWTSNFMISVQRRKEPPQVKSEGYLSRLLLNSQHEDFYFTGFGTITSGKRLECFFSGPEAQREKYKPETFTMVLSFPMMDLTKIENLKKETEIMNNLNHKISPQVLVSLPRKLSKDIYATLGSPVSSEGFSASEQGAYQQETLSKASPGSAESCKFDRPEEDRRNNEKISEMSSPKVLAPQTKESLEKMNITESNDPQNIEKEVVMKKQVLVQSGSGQKTRVDSSLSLKIPLQNVKQKTPLEIDMHKQTTVYPGIQILPGIHMDITEFDAQRGNREQTLLVPEQEEHSLESPQKSISSCWTFAVQCGDLEEKNKTDTSSTRNLVQKRLQIKEEILQIDTNIAVHLEEDKIEMHKHTVVNLEKETIKMDTSNTVNLNTASLKAEEPQIKSQVITHMANSCLIKQKHKKEREVSGAKQNIQLQKMFQKHVLDSFYAYIPLSPKFGGQKGRLTIADLKRELSPKYLNMKTPKHPVLQILGNTGHGTPSNRKKLEYNFNKPKKIALWREDASGIFVRSLSISMMSPSQTKETVKSEINLERAKRTCLSKFQKKSPNASETMKRDSSSTVKEGDQNFTKTVPQDSQPFMVDERQMHKLPSVKSEANLSSEIYKNLAPQTKESVVPRDDISRIVKEPDLLMIKQEKAPKPIQTPTECPFMSKDPKENVETHMRSTLNMNSFPPWVEEPQDETQLFDTMECASPPKHRDQSEPVQDTAIQKVQQQKTSPGTVPVPPQVKSNEIKIVADSPSAESLLPLYEAIKNVIESQGIKALGDLGTEHLPLHPLGGAGSRPTALPGEGRHLSVHLNYLPSSYHLPWAARALVGDGAGPPVDRGDCEMQCDLEHYQQCTLTFASPSPLPSGLVTPPPAPRLLQEAQES</sequence>
<feature type="compositionally biased region" description="Basic and acidic residues" evidence="2">
    <location>
        <begin position="3645"/>
        <end position="3658"/>
    </location>
</feature>
<comment type="caution">
    <text evidence="5">The sequence shown here is derived from an EMBL/GenBank/DDBJ whole genome shotgun (WGS) entry which is preliminary data.</text>
</comment>
<proteinExistence type="predicted"/>
<feature type="compositionally biased region" description="Polar residues" evidence="2">
    <location>
        <begin position="3659"/>
        <end position="3670"/>
    </location>
</feature>
<feature type="compositionally biased region" description="Basic and acidic residues" evidence="2">
    <location>
        <begin position="2609"/>
        <end position="2624"/>
    </location>
</feature>
<feature type="domain" description="Coiled-coil" evidence="4">
    <location>
        <begin position="2098"/>
        <end position="2221"/>
    </location>
</feature>
<keyword evidence="6" id="KW-1185">Reference proteome</keyword>
<keyword evidence="3" id="KW-0812">Transmembrane</keyword>
<dbReference type="Proteomes" id="UP001159641">
    <property type="component" value="Unassembled WGS sequence"/>
</dbReference>
<feature type="domain" description="Coiled-coil" evidence="4">
    <location>
        <begin position="1700"/>
        <end position="1727"/>
    </location>
</feature>
<keyword evidence="3" id="KW-0472">Membrane</keyword>
<feature type="region of interest" description="Disordered" evidence="2">
    <location>
        <begin position="3035"/>
        <end position="3064"/>
    </location>
</feature>
<dbReference type="PANTHER" id="PTHR35542">
    <property type="entry name" value="COILED-COIL DOMAIN-CONTAINING PROTEIN 168"/>
    <property type="match status" value="1"/>
</dbReference>
<reference evidence="5 6" key="1">
    <citation type="submission" date="2022-11" db="EMBL/GenBank/DDBJ databases">
        <title>Whole genome sequence of Eschrichtius robustus ER-17-0199.</title>
        <authorList>
            <person name="Bruniche-Olsen A."/>
            <person name="Black A.N."/>
            <person name="Fields C.J."/>
            <person name="Walden K."/>
            <person name="Dewoody J.A."/>
        </authorList>
    </citation>
    <scope>NUCLEOTIDE SEQUENCE [LARGE SCALE GENOMIC DNA]</scope>
    <source>
        <strain evidence="5">ER-17-0199</strain>
        <tissue evidence="5">Blubber</tissue>
    </source>
</reference>
<feature type="transmembrane region" description="Helical" evidence="3">
    <location>
        <begin position="47"/>
        <end position="65"/>
    </location>
</feature>
<feature type="region of interest" description="Disordered" evidence="2">
    <location>
        <begin position="2062"/>
        <end position="2101"/>
    </location>
</feature>
<dbReference type="EMBL" id="JAIQCJ010001822">
    <property type="protein sequence ID" value="KAJ8787305.1"/>
    <property type="molecule type" value="Genomic_DNA"/>
</dbReference>
<feature type="region of interest" description="Disordered" evidence="2">
    <location>
        <begin position="3940"/>
        <end position="3962"/>
    </location>
</feature>
<feature type="region of interest" description="Disordered" evidence="2">
    <location>
        <begin position="2572"/>
        <end position="2591"/>
    </location>
</feature>
<feature type="region of interest" description="Disordered" evidence="2">
    <location>
        <begin position="281"/>
        <end position="318"/>
    </location>
</feature>